<evidence type="ECO:0000313" key="1">
    <source>
        <dbReference type="EMBL" id="PKW20523.1"/>
    </source>
</evidence>
<evidence type="ECO:0000313" key="3">
    <source>
        <dbReference type="Proteomes" id="UP000233767"/>
    </source>
</evidence>
<sequence length="154" mass="18527">MTQWLNNKYGTNFNEQQLEHIKNFSLMWNVFEGKICNTHFTITQFSQELANRNIDVNLFQKHFDYFKNRYTDNGAINNRFQFLYFRPNDRRTLVEDVLLGNNTNPNDIILAITIIVFRFRNNLFHGLKEFQNIDNQNENFEIANDFLSILIDNF</sequence>
<reference evidence="1 3" key="1">
    <citation type="submission" date="2017-12" db="EMBL/GenBank/DDBJ databases">
        <title>Genomic Encyclopedia of Type Strains, Phase III (KMG-III): the genomes of soil and plant-associated and newly described type strains.</title>
        <authorList>
            <person name="Whitman W."/>
        </authorList>
    </citation>
    <scope>NUCLEOTIDE SEQUENCE [LARGE SCALE GENOMIC DNA]</scope>
    <source>
        <strain evidence="1 3">IP-10</strain>
    </source>
</reference>
<comment type="caution">
    <text evidence="2">The sequence shown here is derived from an EMBL/GenBank/DDBJ whole genome shotgun (WGS) entry which is preliminary data.</text>
</comment>
<protein>
    <submittedName>
        <fullName evidence="2">Uncharacterized protein</fullName>
    </submittedName>
</protein>
<keyword evidence="3" id="KW-1185">Reference proteome</keyword>
<dbReference type="RefSeq" id="WP_101472551.1">
    <property type="nucleotide sequence ID" value="NZ_PJND01000009.1"/>
</dbReference>
<name>A0A497U8D3_9FLAO</name>
<gene>
    <name evidence="1" type="ORF">B0G92_2671</name>
    <name evidence="2" type="ORF">CLV50_2681</name>
</gene>
<dbReference type="Proteomes" id="UP000233767">
    <property type="component" value="Unassembled WGS sequence"/>
</dbReference>
<evidence type="ECO:0000313" key="2">
    <source>
        <dbReference type="EMBL" id="RLJ23966.1"/>
    </source>
</evidence>
<dbReference type="Proteomes" id="UP000275027">
    <property type="component" value="Unassembled WGS sequence"/>
</dbReference>
<dbReference type="AlphaFoldDB" id="A0A497U8D3"/>
<reference evidence="2 4" key="2">
    <citation type="submission" date="2018-10" db="EMBL/GenBank/DDBJ databases">
        <title>Genomic Encyclopedia of Archaeal and Bacterial Type Strains, Phase II (KMG-II): from individual species to whole genera.</title>
        <authorList>
            <person name="Goeker M."/>
        </authorList>
    </citation>
    <scope>NUCLEOTIDE SEQUENCE [LARGE SCALE GENOMIC DNA]</scope>
    <source>
        <strain evidence="2 4">DSM 21886</strain>
    </source>
</reference>
<accession>A0A497U8D3</accession>
<dbReference type="EMBL" id="PJND01000009">
    <property type="protein sequence ID" value="PKW20523.1"/>
    <property type="molecule type" value="Genomic_DNA"/>
</dbReference>
<organism evidence="2 4">
    <name type="scientific">Flavobacterium lindanitolerans</name>
    <dbReference type="NCBI Taxonomy" id="428988"/>
    <lineage>
        <taxon>Bacteria</taxon>
        <taxon>Pseudomonadati</taxon>
        <taxon>Bacteroidota</taxon>
        <taxon>Flavobacteriia</taxon>
        <taxon>Flavobacteriales</taxon>
        <taxon>Flavobacteriaceae</taxon>
        <taxon>Flavobacterium</taxon>
    </lineage>
</organism>
<evidence type="ECO:0000313" key="4">
    <source>
        <dbReference type="Proteomes" id="UP000275027"/>
    </source>
</evidence>
<proteinExistence type="predicted"/>
<dbReference type="EMBL" id="RCCB01000013">
    <property type="protein sequence ID" value="RLJ23966.1"/>
    <property type="molecule type" value="Genomic_DNA"/>
</dbReference>